<reference evidence="3" key="1">
    <citation type="journal article" date="2023" name="ISME J.">
        <title>Emergence of putative energy parasites within Clostridia revealed by genome analysis of a novel endosymbiotic clade.</title>
        <authorList>
            <person name="Takahashi K."/>
            <person name="Kuwahara H."/>
            <person name="Horikawa Y."/>
            <person name="Izawa K."/>
            <person name="Kato D."/>
            <person name="Inagaki T."/>
            <person name="Yuki M."/>
            <person name="Ohkuma M."/>
            <person name="Hongoh Y."/>
        </authorList>
    </citation>
    <scope>NUCLEOTIDE SEQUENCE</scope>
    <source>
        <strain evidence="3">RsTa-C01</strain>
    </source>
</reference>
<dbReference type="EMBL" id="AP027925">
    <property type="protein sequence ID" value="BED92803.1"/>
    <property type="molecule type" value="Genomic_DNA"/>
</dbReference>
<dbReference type="CDD" id="cd00118">
    <property type="entry name" value="LysM"/>
    <property type="match status" value="1"/>
</dbReference>
<dbReference type="KEGG" id="ptrh:RsTaC01_0687"/>
<dbReference type="Pfam" id="PF01476">
    <property type="entry name" value="LysM"/>
    <property type="match status" value="1"/>
</dbReference>
<feature type="domain" description="SipL SPOCS" evidence="2">
    <location>
        <begin position="37"/>
        <end position="116"/>
    </location>
</feature>
<organism evidence="3">
    <name type="scientific">Candidatus Paraimprobicoccus trichonymphae</name>
    <dbReference type="NCBI Taxonomy" id="3033793"/>
    <lineage>
        <taxon>Bacteria</taxon>
        <taxon>Bacillati</taxon>
        <taxon>Bacillota</taxon>
        <taxon>Clostridia</taxon>
        <taxon>Candidatus Paraimprobicoccus</taxon>
    </lineage>
</organism>
<dbReference type="Gene3D" id="3.10.350.10">
    <property type="entry name" value="LysM domain"/>
    <property type="match status" value="1"/>
</dbReference>
<evidence type="ECO:0000313" key="3">
    <source>
        <dbReference type="EMBL" id="BED92803.1"/>
    </source>
</evidence>
<evidence type="ECO:0000259" key="2">
    <source>
        <dbReference type="Pfam" id="PF12673"/>
    </source>
</evidence>
<dbReference type="InterPro" id="IPR024300">
    <property type="entry name" value="SipL_SPOCS_dom"/>
</dbReference>
<dbReference type="Proteomes" id="UP001335720">
    <property type="component" value="Chromosome"/>
</dbReference>
<feature type="domain" description="SipL SPOCS" evidence="2">
    <location>
        <begin position="190"/>
        <end position="267"/>
    </location>
</feature>
<dbReference type="Pfam" id="PF12673">
    <property type="entry name" value="SipL"/>
    <property type="match status" value="2"/>
</dbReference>
<feature type="domain" description="LysM" evidence="1">
    <location>
        <begin position="474"/>
        <end position="498"/>
    </location>
</feature>
<accession>A0AA48KXV7</accession>
<dbReference type="InterPro" id="IPR036779">
    <property type="entry name" value="LysM_dom_sf"/>
</dbReference>
<evidence type="ECO:0000259" key="1">
    <source>
        <dbReference type="Pfam" id="PF01476"/>
    </source>
</evidence>
<gene>
    <name evidence="3" type="ORF">RsTaC01_0687</name>
</gene>
<protein>
    <submittedName>
        <fullName evidence="3">DUF3794 domain-containing protein</fullName>
    </submittedName>
</protein>
<sequence>MNYNMDKDVIFNNSLIFNDGQELPVDMDFSLPDYCPDIQKILKCQVKPAIISKNVSGDRLNIDGNVNINLIYTDSEKSSVRCYENTSPFSCYVELKSGFENSIYNNEIKLGYINCKAVSPRKIDVHGAFTVHTKVYNKEDINITSNVNGEDIQQQVLNLNFSNLVGNSQQVFSVNEVLNLSQNQISPEIILRSDINFNLEDYKFVSGKIIIDGNFILRILYIGAADLNQIDFIEYSIPISQIIEVPNVTEKSKNIINIEILNYKLNINNEVDSENNNLITADIKAIASVMSFEDKKIKLISDVYSTNYVINNEYENIKLSKLEDVLNLNFSDKKTIELSEFRISSVVDIWANVNNISSEHKDGKIIFSGKTNLNILAFDTESMPFYIERAIEFEFENDFVSENSNLEVDSKIIPLSLNYKMSGSSNLEIQLNYKLHSNIFSCYKYKTISESSTEKEIPKDKDTNSGLIIYYSEPGEKLWDIARKYYTSVEEILKENNLEAEITEQKGMLLIPNK</sequence>
<name>A0AA48KXV7_9FIRM</name>
<proteinExistence type="predicted"/>
<dbReference type="AlphaFoldDB" id="A0AA48KXV7"/>
<dbReference type="SUPFAM" id="SSF54106">
    <property type="entry name" value="LysM domain"/>
    <property type="match status" value="1"/>
</dbReference>
<dbReference type="InterPro" id="IPR018392">
    <property type="entry name" value="LysM"/>
</dbReference>